<feature type="compositionally biased region" description="Low complexity" evidence="1">
    <location>
        <begin position="406"/>
        <end position="420"/>
    </location>
</feature>
<feature type="compositionally biased region" description="Basic residues" evidence="1">
    <location>
        <begin position="211"/>
        <end position="222"/>
    </location>
</feature>
<protein>
    <submittedName>
        <fullName evidence="2">Uncharacterized protein</fullName>
    </submittedName>
</protein>
<organism evidence="2 6">
    <name type="scientific">Rotaria sordida</name>
    <dbReference type="NCBI Taxonomy" id="392033"/>
    <lineage>
        <taxon>Eukaryota</taxon>
        <taxon>Metazoa</taxon>
        <taxon>Spiralia</taxon>
        <taxon>Gnathifera</taxon>
        <taxon>Rotifera</taxon>
        <taxon>Eurotatoria</taxon>
        <taxon>Bdelloidea</taxon>
        <taxon>Philodinida</taxon>
        <taxon>Philodinidae</taxon>
        <taxon>Rotaria</taxon>
    </lineage>
</organism>
<keyword evidence="5" id="KW-1185">Reference proteome</keyword>
<feature type="compositionally biased region" description="Basic residues" evidence="1">
    <location>
        <begin position="382"/>
        <end position="394"/>
    </location>
</feature>
<comment type="caution">
    <text evidence="2">The sequence shown here is derived from an EMBL/GenBank/DDBJ whole genome shotgun (WGS) entry which is preliminary data.</text>
</comment>
<name>A0A814H8W0_9BILA</name>
<evidence type="ECO:0000313" key="3">
    <source>
        <dbReference type="EMBL" id="CAF1149165.1"/>
    </source>
</evidence>
<dbReference type="Proteomes" id="UP000663882">
    <property type="component" value="Unassembled WGS sequence"/>
</dbReference>
<accession>A0A814H8W0</accession>
<feature type="compositionally biased region" description="Polar residues" evidence="1">
    <location>
        <begin position="47"/>
        <end position="67"/>
    </location>
</feature>
<dbReference type="Proteomes" id="UP000663870">
    <property type="component" value="Unassembled WGS sequence"/>
</dbReference>
<dbReference type="EMBL" id="CAJNOL010000642">
    <property type="protein sequence ID" value="CAF1149165.1"/>
    <property type="molecule type" value="Genomic_DNA"/>
</dbReference>
<dbReference type="Proteomes" id="UP000663823">
    <property type="component" value="Unassembled WGS sequence"/>
</dbReference>
<evidence type="ECO:0000313" key="6">
    <source>
        <dbReference type="Proteomes" id="UP000663882"/>
    </source>
</evidence>
<feature type="region of interest" description="Disordered" evidence="1">
    <location>
        <begin position="47"/>
        <end position="87"/>
    </location>
</feature>
<feature type="compositionally biased region" description="Low complexity" evidence="1">
    <location>
        <begin position="141"/>
        <end position="150"/>
    </location>
</feature>
<proteinExistence type="predicted"/>
<dbReference type="AlphaFoldDB" id="A0A814H8W0"/>
<evidence type="ECO:0000256" key="1">
    <source>
        <dbReference type="SAM" id="MobiDB-lite"/>
    </source>
</evidence>
<feature type="compositionally biased region" description="Low complexity" evidence="1">
    <location>
        <begin position="194"/>
        <end position="210"/>
    </location>
</feature>
<gene>
    <name evidence="3" type="ORF">JXQ802_LOCUS21630</name>
    <name evidence="4" type="ORF">OTI717_LOCUS5999</name>
    <name evidence="2" type="ORF">RFH988_LOCUS14495</name>
</gene>
<dbReference type="OrthoDB" id="10041056at2759"/>
<feature type="region of interest" description="Disordered" evidence="1">
    <location>
        <begin position="191"/>
        <end position="231"/>
    </location>
</feature>
<sequence length="461" mass="53542">MDTLGPRIMVNVGTQAVSNTGLNPRDLAPLTNDAFLATFMGKTSLSASNGISRQHNNYRQSYTTQMERVTIRSKSRPSTSNGDTIEPDSAILSIIRGNGLDNNQQQTSQRQLQGNRNYRRPFNQQQQQQQLMSGWNDIPCSPNYRPTNNSNRRRRTRSGGAQQQITVVDQMAAQPHIPYAILPKRFEPKQISTNSLQQQQPRSLNNNNNNRPRRSVAPRRSQRQQGYYDNQWEDIEDDDVWPESMTYRRPNRTFGRTTAYQGPRERLNDYYDSYSYGPMSRQRQVPIRSHRRMMYQDDGYIPFDIVPSYDLNEWQGPYARSRQSLYSQQQRSGFRYGRNDNGFIHDDHRVNNSSKQARNNNKPLTPTRNGKQTKSPRNNKGQQKRHNSRQRKQRNQNSKSEDKLATNTNELKSSTTTENETTNEDKEKQETTTTTTTETEEKPIPSCDNENKEIDDEKQTE</sequence>
<evidence type="ECO:0000313" key="4">
    <source>
        <dbReference type="EMBL" id="CAF3584799.1"/>
    </source>
</evidence>
<feature type="region of interest" description="Disordered" evidence="1">
    <location>
        <begin position="122"/>
        <end position="162"/>
    </location>
</feature>
<feature type="region of interest" description="Disordered" evidence="1">
    <location>
        <begin position="329"/>
        <end position="461"/>
    </location>
</feature>
<dbReference type="EMBL" id="CAJOAX010000409">
    <property type="protein sequence ID" value="CAF3584799.1"/>
    <property type="molecule type" value="Genomic_DNA"/>
</dbReference>
<feature type="compositionally biased region" description="Polar residues" evidence="1">
    <location>
        <begin position="351"/>
        <end position="381"/>
    </location>
</feature>
<evidence type="ECO:0000313" key="5">
    <source>
        <dbReference type="Proteomes" id="UP000663870"/>
    </source>
</evidence>
<dbReference type="EMBL" id="CAJNOO010000673">
    <property type="protein sequence ID" value="CAF1007462.1"/>
    <property type="molecule type" value="Genomic_DNA"/>
</dbReference>
<reference evidence="2" key="1">
    <citation type="submission" date="2021-02" db="EMBL/GenBank/DDBJ databases">
        <authorList>
            <person name="Nowell W R."/>
        </authorList>
    </citation>
    <scope>NUCLEOTIDE SEQUENCE</scope>
</reference>
<evidence type="ECO:0000313" key="2">
    <source>
        <dbReference type="EMBL" id="CAF1007462.1"/>
    </source>
</evidence>
<feature type="compositionally biased region" description="Basic and acidic residues" evidence="1">
    <location>
        <begin position="439"/>
        <end position="461"/>
    </location>
</feature>